<dbReference type="SUPFAM" id="SSF53474">
    <property type="entry name" value="alpha/beta-Hydrolases"/>
    <property type="match status" value="1"/>
</dbReference>
<dbReference type="GO" id="GO:0005789">
    <property type="term" value="C:endoplasmic reticulum membrane"/>
    <property type="evidence" value="ECO:0007669"/>
    <property type="project" value="UniProtKB-SubCell"/>
</dbReference>
<dbReference type="Gene3D" id="3.40.50.1820">
    <property type="entry name" value="alpha/beta hydrolase"/>
    <property type="match status" value="1"/>
</dbReference>
<feature type="domain" description="AB hydrolase-1" evidence="9">
    <location>
        <begin position="62"/>
        <end position="169"/>
    </location>
</feature>
<keyword evidence="8" id="KW-0732">Signal</keyword>
<accession>A0A8C3GEB7</accession>
<keyword evidence="7" id="KW-0472">Membrane</keyword>
<dbReference type="InterPro" id="IPR050266">
    <property type="entry name" value="AB_hydrolase_sf"/>
</dbReference>
<name>A0A8C3GEB7_CAIMO</name>
<evidence type="ECO:0000256" key="3">
    <source>
        <dbReference type="ARBA" id="ARBA00022692"/>
    </source>
</evidence>
<dbReference type="InterPro" id="IPR029058">
    <property type="entry name" value="AB_hydrolase_fold"/>
</dbReference>
<dbReference type="PANTHER" id="PTHR43798:SF33">
    <property type="entry name" value="HYDROLASE, PUTATIVE (AFU_ORTHOLOGUE AFUA_2G14860)-RELATED"/>
    <property type="match status" value="1"/>
</dbReference>
<evidence type="ECO:0000256" key="5">
    <source>
        <dbReference type="ARBA" id="ARBA00022824"/>
    </source>
</evidence>
<dbReference type="PANTHER" id="PTHR43798">
    <property type="entry name" value="MONOACYLGLYCEROL LIPASE"/>
    <property type="match status" value="1"/>
</dbReference>
<evidence type="ECO:0000256" key="2">
    <source>
        <dbReference type="ARBA" id="ARBA00008645"/>
    </source>
</evidence>
<keyword evidence="5" id="KW-0256">Endoplasmic reticulum</keyword>
<evidence type="ECO:0000313" key="10">
    <source>
        <dbReference type="Ensembl" id="ENSCMMP00000003552.1"/>
    </source>
</evidence>
<feature type="chain" id="PRO_5034566832" evidence="8">
    <location>
        <begin position="18"/>
        <end position="425"/>
    </location>
</feature>
<evidence type="ECO:0000256" key="6">
    <source>
        <dbReference type="ARBA" id="ARBA00022989"/>
    </source>
</evidence>
<feature type="signal peptide" evidence="8">
    <location>
        <begin position="1"/>
        <end position="17"/>
    </location>
</feature>
<reference evidence="10" key="2">
    <citation type="submission" date="2025-08" db="UniProtKB">
        <authorList>
            <consortium name="Ensembl"/>
        </authorList>
    </citation>
    <scope>IDENTIFICATION</scope>
</reference>
<sequence>MRGRWVQLGLLGVPLLALYLHLPPPRLSPELLSWRSSGAFFTYKERSIFYRDSAGAVGSSDVVVLLHGFPTSSYDWSKIWEGLTLRFRRVVALDFVGFGFSDKPRPHRYSIFEQASIVEGLLRHLGLHRHGINLVSHDYGDTVAQELLHRYERNRTGSILIKSLCLSNGGIFPETHRPRLIQKVLKDGGLLAPVITRLMNFFFFSRGLGAVFGPYTQPSQAEYWDMWAAVRTNDGHLVVDSAFNLRAPGPCESAPGVPPAVQVRRRHAAGVSFRGGFLSPFPSGLVFLPTCNPRGQAVAKLRNRSLILGIEVPILSRSNHTFEKSQQRVQIYCLSCFFSSCGPELSPSTWTRGQVELLQVPGVLFCAKTMLQTTDSAPTAQEPAGVAVLTPCCVLPPEKCFPCPRCPCWMTTSATTRSWRIQRAS</sequence>
<proteinExistence type="inferred from homology"/>
<protein>
    <submittedName>
        <fullName evidence="10">Mesoderm specific transcript</fullName>
    </submittedName>
</protein>
<comment type="similarity">
    <text evidence="2">Belongs to the AB hydrolase superfamily.</text>
</comment>
<keyword evidence="6" id="KW-1133">Transmembrane helix</keyword>
<dbReference type="Pfam" id="PF00561">
    <property type="entry name" value="Abhydrolase_1"/>
    <property type="match status" value="1"/>
</dbReference>
<reference evidence="10" key="3">
    <citation type="submission" date="2025-09" db="UniProtKB">
        <authorList>
            <consortium name="Ensembl"/>
        </authorList>
    </citation>
    <scope>IDENTIFICATION</scope>
</reference>
<evidence type="ECO:0000256" key="7">
    <source>
        <dbReference type="ARBA" id="ARBA00023136"/>
    </source>
</evidence>
<dbReference type="AlphaFoldDB" id="A0A8C3GEB7"/>
<reference evidence="10" key="1">
    <citation type="submission" date="2018-09" db="EMBL/GenBank/DDBJ databases">
        <title>Common duck and Muscovy duck high density SNP chip.</title>
        <authorList>
            <person name="Vignal A."/>
            <person name="Thebault N."/>
            <person name="Warren W.C."/>
        </authorList>
    </citation>
    <scope>NUCLEOTIDE SEQUENCE [LARGE SCALE GENOMIC DNA]</scope>
</reference>
<evidence type="ECO:0000259" key="9">
    <source>
        <dbReference type="Pfam" id="PF00561"/>
    </source>
</evidence>
<evidence type="ECO:0000256" key="4">
    <source>
        <dbReference type="ARBA" id="ARBA00022801"/>
    </source>
</evidence>
<dbReference type="InterPro" id="IPR000073">
    <property type="entry name" value="AB_hydrolase_1"/>
</dbReference>
<evidence type="ECO:0000256" key="8">
    <source>
        <dbReference type="SAM" id="SignalP"/>
    </source>
</evidence>
<organism evidence="10 11">
    <name type="scientific">Cairina moschata</name>
    <name type="common">Muscovy duck</name>
    <dbReference type="NCBI Taxonomy" id="8855"/>
    <lineage>
        <taxon>Eukaryota</taxon>
        <taxon>Metazoa</taxon>
        <taxon>Chordata</taxon>
        <taxon>Craniata</taxon>
        <taxon>Vertebrata</taxon>
        <taxon>Euteleostomi</taxon>
        <taxon>Archelosauria</taxon>
        <taxon>Archosauria</taxon>
        <taxon>Dinosauria</taxon>
        <taxon>Saurischia</taxon>
        <taxon>Theropoda</taxon>
        <taxon>Coelurosauria</taxon>
        <taxon>Aves</taxon>
        <taxon>Neognathae</taxon>
        <taxon>Galloanserae</taxon>
        <taxon>Anseriformes</taxon>
        <taxon>Anatidae</taxon>
        <taxon>Anatinae</taxon>
        <taxon>Cairina</taxon>
    </lineage>
</organism>
<keyword evidence="4" id="KW-0378">Hydrolase</keyword>
<comment type="subcellular location">
    <subcellularLocation>
        <location evidence="1">Endoplasmic reticulum membrane</location>
        <topology evidence="1">Multi-pass membrane protein</topology>
    </subcellularLocation>
</comment>
<evidence type="ECO:0000313" key="11">
    <source>
        <dbReference type="Proteomes" id="UP000694556"/>
    </source>
</evidence>
<keyword evidence="11" id="KW-1185">Reference proteome</keyword>
<dbReference type="Ensembl" id="ENSCMMT00000003989.1">
    <property type="protein sequence ID" value="ENSCMMP00000003552.1"/>
    <property type="gene ID" value="ENSCMMG00000002280.1"/>
</dbReference>
<dbReference type="FunFam" id="3.40.50.1820:FF:000041">
    <property type="entry name" value="Mesoderm-specific transcript homolog protein"/>
    <property type="match status" value="1"/>
</dbReference>
<evidence type="ECO:0000256" key="1">
    <source>
        <dbReference type="ARBA" id="ARBA00004477"/>
    </source>
</evidence>
<dbReference type="GO" id="GO:0047372">
    <property type="term" value="F:monoacylglycerol lipase activity"/>
    <property type="evidence" value="ECO:0007669"/>
    <property type="project" value="TreeGrafter"/>
</dbReference>
<dbReference type="GO" id="GO:0046464">
    <property type="term" value="P:acylglycerol catabolic process"/>
    <property type="evidence" value="ECO:0007669"/>
    <property type="project" value="TreeGrafter"/>
</dbReference>
<keyword evidence="3" id="KW-0812">Transmembrane</keyword>
<dbReference type="Proteomes" id="UP000694556">
    <property type="component" value="Chromosome 1"/>
</dbReference>